<keyword evidence="3" id="KW-1185">Reference proteome</keyword>
<dbReference type="Gene3D" id="3.30.160.100">
    <property type="entry name" value="Ribosome hibernation promotion factor-like"/>
    <property type="match status" value="1"/>
</dbReference>
<sequence length="124" mass="13820">MIVSVTSTIEYLNPQVREAIELRMSSTLARFAQRIARVSVTVVDENGPRGGVEKLCRVSMLVPGLGTVTTTARHEKLMAAVSDAARRARRIVVTKMQRPQSLRLRRRTKGHPTLDTNKPALENE</sequence>
<reference evidence="2 3" key="1">
    <citation type="submission" date="2019-02" db="EMBL/GenBank/DDBJ databases">
        <title>Planctomycetal bacteria perform biofilm scaping via a novel small molecule.</title>
        <authorList>
            <person name="Jeske O."/>
            <person name="Boedeker C."/>
            <person name="Wiegand S."/>
            <person name="Breitling P."/>
            <person name="Kallscheuer N."/>
            <person name="Jogler M."/>
            <person name="Rohde M."/>
            <person name="Petersen J."/>
            <person name="Medema M.H."/>
            <person name="Surup F."/>
            <person name="Jogler C."/>
        </authorList>
    </citation>
    <scope>NUCLEOTIDE SEQUENCE [LARGE SCALE GENOMIC DNA]</scope>
    <source>
        <strain evidence="2 3">Mal15</strain>
    </source>
</reference>
<name>A0A5B9MBC9_9BACT</name>
<evidence type="ECO:0008006" key="4">
    <source>
        <dbReference type="Google" id="ProtNLM"/>
    </source>
</evidence>
<dbReference type="InterPro" id="IPR036567">
    <property type="entry name" value="RHF-like"/>
</dbReference>
<evidence type="ECO:0000313" key="3">
    <source>
        <dbReference type="Proteomes" id="UP000321353"/>
    </source>
</evidence>
<dbReference type="AlphaFoldDB" id="A0A5B9MBC9"/>
<protein>
    <recommendedName>
        <fullName evidence="4">Sigma 54 modulation protein / S30EA ribosomal protein</fullName>
    </recommendedName>
</protein>
<feature type="region of interest" description="Disordered" evidence="1">
    <location>
        <begin position="98"/>
        <end position="124"/>
    </location>
</feature>
<dbReference type="Proteomes" id="UP000321353">
    <property type="component" value="Chromosome"/>
</dbReference>
<gene>
    <name evidence="2" type="ORF">Mal15_18840</name>
</gene>
<dbReference type="SUPFAM" id="SSF69754">
    <property type="entry name" value="Ribosome binding protein Y (YfiA homologue)"/>
    <property type="match status" value="1"/>
</dbReference>
<evidence type="ECO:0000256" key="1">
    <source>
        <dbReference type="SAM" id="MobiDB-lite"/>
    </source>
</evidence>
<proteinExistence type="predicted"/>
<organism evidence="2 3">
    <name type="scientific">Stieleria maiorica</name>
    <dbReference type="NCBI Taxonomy" id="2795974"/>
    <lineage>
        <taxon>Bacteria</taxon>
        <taxon>Pseudomonadati</taxon>
        <taxon>Planctomycetota</taxon>
        <taxon>Planctomycetia</taxon>
        <taxon>Pirellulales</taxon>
        <taxon>Pirellulaceae</taxon>
        <taxon>Stieleria</taxon>
    </lineage>
</organism>
<dbReference type="KEGG" id="smam:Mal15_18840"/>
<dbReference type="RefSeq" id="WP_147867455.1">
    <property type="nucleotide sequence ID" value="NZ_CP036264.1"/>
</dbReference>
<dbReference type="EMBL" id="CP036264">
    <property type="protein sequence ID" value="QEF97839.1"/>
    <property type="molecule type" value="Genomic_DNA"/>
</dbReference>
<evidence type="ECO:0000313" key="2">
    <source>
        <dbReference type="EMBL" id="QEF97839.1"/>
    </source>
</evidence>
<accession>A0A5B9MBC9</accession>